<dbReference type="PANTHER" id="PTHR46246:SF1">
    <property type="entry name" value="GUANOSINE-3',5'-BIS(DIPHOSPHATE) 3'-PYROPHOSPHOHYDROLASE MESH1"/>
    <property type="match status" value="1"/>
</dbReference>
<dbReference type="PANTHER" id="PTHR46246">
    <property type="entry name" value="GUANOSINE-3',5'-BIS(DIPHOSPHATE) 3'-PYROPHOSPHOHYDROLASE MESH1"/>
    <property type="match status" value="1"/>
</dbReference>
<evidence type="ECO:0000256" key="4">
    <source>
        <dbReference type="ARBA" id="ARBA00023211"/>
    </source>
</evidence>
<name>A0A1D1UYD8_RAMVA</name>
<evidence type="ECO:0000256" key="1">
    <source>
        <dbReference type="ARBA" id="ARBA00001936"/>
    </source>
</evidence>
<organism evidence="13 14">
    <name type="scientific">Ramazzottius varieornatus</name>
    <name type="common">Water bear</name>
    <name type="synonym">Tardigrade</name>
    <dbReference type="NCBI Taxonomy" id="947166"/>
    <lineage>
        <taxon>Eukaryota</taxon>
        <taxon>Metazoa</taxon>
        <taxon>Ecdysozoa</taxon>
        <taxon>Tardigrada</taxon>
        <taxon>Eutardigrada</taxon>
        <taxon>Parachela</taxon>
        <taxon>Hypsibioidea</taxon>
        <taxon>Ramazzottiidae</taxon>
        <taxon>Ramazzottius</taxon>
    </lineage>
</organism>
<dbReference type="AlphaFoldDB" id="A0A1D1UYD8"/>
<proteinExistence type="inferred from homology"/>
<dbReference type="OrthoDB" id="430679at2759"/>
<dbReference type="InterPro" id="IPR006674">
    <property type="entry name" value="HD_domain"/>
</dbReference>
<comment type="caution">
    <text evidence="13">The sequence shown here is derived from an EMBL/GenBank/DDBJ whole genome shotgun (WGS) entry which is preliminary data.</text>
</comment>
<dbReference type="InterPro" id="IPR052194">
    <property type="entry name" value="MESH1"/>
</dbReference>
<reference evidence="13 14" key="1">
    <citation type="journal article" date="2016" name="Nat. Commun.">
        <title>Extremotolerant tardigrade genome and improved radiotolerance of human cultured cells by tardigrade-unique protein.</title>
        <authorList>
            <person name="Hashimoto T."/>
            <person name="Horikawa D.D."/>
            <person name="Saito Y."/>
            <person name="Kuwahara H."/>
            <person name="Kozuka-Hata H."/>
            <person name="Shin-I T."/>
            <person name="Minakuchi Y."/>
            <person name="Ohishi K."/>
            <person name="Motoyama A."/>
            <person name="Aizu T."/>
            <person name="Enomoto A."/>
            <person name="Kondo K."/>
            <person name="Tanaka S."/>
            <person name="Hara Y."/>
            <person name="Koshikawa S."/>
            <person name="Sagara H."/>
            <person name="Miura T."/>
            <person name="Yokobori S."/>
            <person name="Miyagawa K."/>
            <person name="Suzuki Y."/>
            <person name="Kubo T."/>
            <person name="Oyama M."/>
            <person name="Kohara Y."/>
            <person name="Fujiyama A."/>
            <person name="Arakawa K."/>
            <person name="Katayama T."/>
            <person name="Toyoda A."/>
            <person name="Kunieda T."/>
        </authorList>
    </citation>
    <scope>NUCLEOTIDE SEQUENCE [LARGE SCALE GENOMIC DNA]</scope>
    <source>
        <strain evidence="13 14">YOKOZUNA-1</strain>
    </source>
</reference>
<evidence type="ECO:0000256" key="5">
    <source>
        <dbReference type="ARBA" id="ARBA00024387"/>
    </source>
</evidence>
<accession>A0A1D1UYD8</accession>
<dbReference type="GO" id="GO:0008893">
    <property type="term" value="F:guanosine-3',5'-bis(diphosphate) 3'-diphosphatase activity"/>
    <property type="evidence" value="ECO:0007669"/>
    <property type="project" value="UniProtKB-EC"/>
</dbReference>
<gene>
    <name evidence="13" type="primary">RvY_03702-1</name>
    <name evidence="13" type="synonym">RvY_03702.1</name>
    <name evidence="13" type="ORF">RvY_03702</name>
</gene>
<evidence type="ECO:0000256" key="3">
    <source>
        <dbReference type="ARBA" id="ARBA00022801"/>
    </source>
</evidence>
<dbReference type="SMART" id="SM00471">
    <property type="entry name" value="HDc"/>
    <property type="match status" value="1"/>
</dbReference>
<evidence type="ECO:0000256" key="9">
    <source>
        <dbReference type="ARBA" id="ARBA00041464"/>
    </source>
</evidence>
<evidence type="ECO:0000256" key="10">
    <source>
        <dbReference type="ARBA" id="ARBA00041770"/>
    </source>
</evidence>
<evidence type="ECO:0000313" key="14">
    <source>
        <dbReference type="Proteomes" id="UP000186922"/>
    </source>
</evidence>
<dbReference type="CDD" id="cd00077">
    <property type="entry name" value="HDc"/>
    <property type="match status" value="1"/>
</dbReference>
<comment type="similarity">
    <text evidence="7">Belongs to the MESH1 family.</text>
</comment>
<dbReference type="Proteomes" id="UP000186922">
    <property type="component" value="Unassembled WGS sequence"/>
</dbReference>
<keyword evidence="4" id="KW-0464">Manganese</keyword>
<evidence type="ECO:0000256" key="11">
    <source>
        <dbReference type="ARBA" id="ARBA00047968"/>
    </source>
</evidence>
<dbReference type="Pfam" id="PF13328">
    <property type="entry name" value="HD_4"/>
    <property type="match status" value="1"/>
</dbReference>
<evidence type="ECO:0000256" key="7">
    <source>
        <dbReference type="ARBA" id="ARBA00038354"/>
    </source>
</evidence>
<dbReference type="SUPFAM" id="SSF109604">
    <property type="entry name" value="HD-domain/PDEase-like"/>
    <property type="match status" value="1"/>
</dbReference>
<evidence type="ECO:0000259" key="12">
    <source>
        <dbReference type="PROSITE" id="PS51831"/>
    </source>
</evidence>
<evidence type="ECO:0000256" key="2">
    <source>
        <dbReference type="ARBA" id="ARBA00022723"/>
    </source>
</evidence>
<protein>
    <recommendedName>
        <fullName evidence="8">Guanosine-3',5'-bis(diphosphate) 3'-pyrophosphohydrolase MESH1</fullName>
        <ecNumber evidence="5">3.1.7.2</ecNumber>
    </recommendedName>
    <alternativeName>
        <fullName evidence="9">Metazoan SpoT homolog 1</fullName>
    </alternativeName>
    <alternativeName>
        <fullName evidence="10">Penta-phosphate guanosine-3'-pyrophosphohydrolase</fullName>
    </alternativeName>
</protein>
<dbReference type="EMBL" id="BDGG01000002">
    <property type="protein sequence ID" value="GAU91453.1"/>
    <property type="molecule type" value="Genomic_DNA"/>
</dbReference>
<dbReference type="FunFam" id="1.10.3210.10:FF:000012">
    <property type="entry name" value="HD domain containing 3"/>
    <property type="match status" value="1"/>
</dbReference>
<sequence>MTACSANQDLDCHMKELTKEDKLDIHFPDVCRSNDEEQPSRKPTDQNDLALLLRTINFAAQKHSFQRRKDPEKTPYINHPIGVAHILASEGGITDVKVLQAAILHDTVEDTDTTLDEIEEEFGATIRHTVEEVTDKKALSYQERKAHQIARAPLVSERAKLVKLGDKLHNLRDLQRVRPVDWSQERVHQYFIWSGKVIEGLIGTNLPLEEKLRQLLATEDVILPTERKALSILEPSVSPSL</sequence>
<keyword evidence="14" id="KW-1185">Reference proteome</keyword>
<comment type="function">
    <text evidence="6">ppGpp hydrolyzing enzyme involved in starvation response.</text>
</comment>
<dbReference type="Gene3D" id="1.10.3210.10">
    <property type="entry name" value="Hypothetical protein af1432"/>
    <property type="match status" value="1"/>
</dbReference>
<dbReference type="InterPro" id="IPR003607">
    <property type="entry name" value="HD/PDEase_dom"/>
</dbReference>
<keyword evidence="3" id="KW-0378">Hydrolase</keyword>
<comment type="cofactor">
    <cofactor evidence="1">
        <name>Mn(2+)</name>
        <dbReference type="ChEBI" id="CHEBI:29035"/>
    </cofactor>
</comment>
<dbReference type="STRING" id="947166.A0A1D1UYD8"/>
<dbReference type="EC" id="3.1.7.2" evidence="5"/>
<evidence type="ECO:0000313" key="13">
    <source>
        <dbReference type="EMBL" id="GAU91453.1"/>
    </source>
</evidence>
<dbReference type="GO" id="GO:0046872">
    <property type="term" value="F:metal ion binding"/>
    <property type="evidence" value="ECO:0007669"/>
    <property type="project" value="UniProtKB-KW"/>
</dbReference>
<feature type="domain" description="HD" evidence="12">
    <location>
        <begin position="76"/>
        <end position="171"/>
    </location>
</feature>
<dbReference type="PROSITE" id="PS51831">
    <property type="entry name" value="HD"/>
    <property type="match status" value="1"/>
</dbReference>
<comment type="catalytic activity">
    <reaction evidence="11">
        <text>guanosine 3',5'-bis(diphosphate) + H2O = GDP + diphosphate + H(+)</text>
        <dbReference type="Rhea" id="RHEA:14253"/>
        <dbReference type="ChEBI" id="CHEBI:15377"/>
        <dbReference type="ChEBI" id="CHEBI:15378"/>
        <dbReference type="ChEBI" id="CHEBI:33019"/>
        <dbReference type="ChEBI" id="CHEBI:58189"/>
        <dbReference type="ChEBI" id="CHEBI:77828"/>
        <dbReference type="EC" id="3.1.7.2"/>
    </reaction>
</comment>
<evidence type="ECO:0000256" key="8">
    <source>
        <dbReference type="ARBA" id="ARBA00040793"/>
    </source>
</evidence>
<evidence type="ECO:0000256" key="6">
    <source>
        <dbReference type="ARBA" id="ARBA00037781"/>
    </source>
</evidence>
<keyword evidence="2" id="KW-0479">Metal-binding</keyword>